<keyword evidence="8" id="KW-1185">Reference proteome</keyword>
<evidence type="ECO:0000256" key="6">
    <source>
        <dbReference type="SAM" id="Phobius"/>
    </source>
</evidence>
<feature type="transmembrane region" description="Helical" evidence="6">
    <location>
        <begin position="20"/>
        <end position="39"/>
    </location>
</feature>
<feature type="transmembrane region" description="Helical" evidence="6">
    <location>
        <begin position="92"/>
        <end position="117"/>
    </location>
</feature>
<gene>
    <name evidence="7" type="ORF">SAMN04487901_105115</name>
</gene>
<accession>A0A1G7V639</accession>
<evidence type="ECO:0000256" key="2">
    <source>
        <dbReference type="ARBA" id="ARBA00022475"/>
    </source>
</evidence>
<dbReference type="Pfam" id="PF01943">
    <property type="entry name" value="Polysacc_synt"/>
    <property type="match status" value="1"/>
</dbReference>
<feature type="transmembrane region" description="Helical" evidence="6">
    <location>
        <begin position="193"/>
        <end position="217"/>
    </location>
</feature>
<proteinExistence type="predicted"/>
<feature type="transmembrane region" description="Helical" evidence="6">
    <location>
        <begin position="137"/>
        <end position="154"/>
    </location>
</feature>
<reference evidence="8" key="1">
    <citation type="submission" date="2016-10" db="EMBL/GenBank/DDBJ databases">
        <authorList>
            <person name="Varghese N."/>
            <person name="Submissions S."/>
        </authorList>
    </citation>
    <scope>NUCLEOTIDE SEQUENCE [LARGE SCALE GENOMIC DNA]</scope>
    <source>
        <strain evidence="8">BP1-148</strain>
    </source>
</reference>
<dbReference type="CDD" id="cd12082">
    <property type="entry name" value="MATE_like"/>
    <property type="match status" value="1"/>
</dbReference>
<protein>
    <submittedName>
        <fullName evidence="7">Na+-driven multidrug efflux pump</fullName>
    </submittedName>
</protein>
<dbReference type="Proteomes" id="UP000198779">
    <property type="component" value="Unassembled WGS sequence"/>
</dbReference>
<keyword evidence="3 6" id="KW-0812">Transmembrane</keyword>
<feature type="transmembrane region" description="Helical" evidence="6">
    <location>
        <begin position="166"/>
        <end position="187"/>
    </location>
</feature>
<keyword evidence="5 6" id="KW-0472">Membrane</keyword>
<keyword evidence="4 6" id="KW-1133">Transmembrane helix</keyword>
<feature type="transmembrane region" description="Helical" evidence="6">
    <location>
        <begin position="279"/>
        <end position="300"/>
    </location>
</feature>
<evidence type="ECO:0000256" key="5">
    <source>
        <dbReference type="ARBA" id="ARBA00023136"/>
    </source>
</evidence>
<feature type="transmembrane region" description="Helical" evidence="6">
    <location>
        <begin position="356"/>
        <end position="374"/>
    </location>
</feature>
<dbReference type="PANTHER" id="PTHR30250">
    <property type="entry name" value="PST FAMILY PREDICTED COLANIC ACID TRANSPORTER"/>
    <property type="match status" value="1"/>
</dbReference>
<organism evidence="7 8">
    <name type="scientific">Prevotella communis</name>
    <dbReference type="NCBI Taxonomy" id="2913614"/>
    <lineage>
        <taxon>Bacteria</taxon>
        <taxon>Pseudomonadati</taxon>
        <taxon>Bacteroidota</taxon>
        <taxon>Bacteroidia</taxon>
        <taxon>Bacteroidales</taxon>
        <taxon>Prevotellaceae</taxon>
        <taxon>Prevotella</taxon>
    </lineage>
</organism>
<feature type="transmembrane region" description="Helical" evidence="6">
    <location>
        <begin position="410"/>
        <end position="427"/>
    </location>
</feature>
<dbReference type="PANTHER" id="PTHR30250:SF11">
    <property type="entry name" value="O-ANTIGEN TRANSPORTER-RELATED"/>
    <property type="match status" value="1"/>
</dbReference>
<feature type="transmembrane region" description="Helical" evidence="6">
    <location>
        <begin position="51"/>
        <end position="71"/>
    </location>
</feature>
<dbReference type="STRING" id="645274.SAMN04487901_105115"/>
<dbReference type="InterPro" id="IPR002797">
    <property type="entry name" value="Polysacc_synth"/>
</dbReference>
<dbReference type="AlphaFoldDB" id="A0A1G7V639"/>
<keyword evidence="2" id="KW-1003">Cell membrane</keyword>
<evidence type="ECO:0000256" key="1">
    <source>
        <dbReference type="ARBA" id="ARBA00004651"/>
    </source>
</evidence>
<evidence type="ECO:0000256" key="4">
    <source>
        <dbReference type="ARBA" id="ARBA00022989"/>
    </source>
</evidence>
<feature type="transmembrane region" description="Helical" evidence="6">
    <location>
        <begin position="386"/>
        <end position="404"/>
    </location>
</feature>
<comment type="subcellular location">
    <subcellularLocation>
        <location evidence="1">Cell membrane</location>
        <topology evidence="1">Multi-pass membrane protein</topology>
    </subcellularLocation>
</comment>
<name>A0A1G7V639_9BACT</name>
<dbReference type="RefSeq" id="WP_091816203.1">
    <property type="nucleotide sequence ID" value="NZ_FNCQ01000005.1"/>
</dbReference>
<evidence type="ECO:0000313" key="8">
    <source>
        <dbReference type="Proteomes" id="UP000198779"/>
    </source>
</evidence>
<feature type="transmembrane region" description="Helical" evidence="6">
    <location>
        <begin position="321"/>
        <end position="344"/>
    </location>
</feature>
<evidence type="ECO:0000256" key="3">
    <source>
        <dbReference type="ARBA" id="ARBA00022692"/>
    </source>
</evidence>
<evidence type="ECO:0000313" key="7">
    <source>
        <dbReference type="EMBL" id="SDG55355.1"/>
    </source>
</evidence>
<dbReference type="GO" id="GO:0005886">
    <property type="term" value="C:plasma membrane"/>
    <property type="evidence" value="ECO:0007669"/>
    <property type="project" value="UniProtKB-SubCell"/>
</dbReference>
<sequence length="446" mass="50584">MSNNKTVSSSRSSLLQKNIFASFVIKGWSALIVLLLVPATLHCLGEYKNGIWLTISSLLLWIDNMDIGLGNGLRNKIAEYMAHDEFERTRSLISSTFAMLTCIIIPVLLILLLLIALTDPYWIFNASPSKVDHLDQVLMATVTLVCTSFIFKLIGNFYMGMQLPAVSNLLIALGQTLALIGTYIVLWSGSHSLMLIALVNTVSPLIIYLLAFPYTFLYKYPHLCPSLKLIKLKEAKAVIHMGVQFFIMQISSVVLFMTSNILISNLFSPTMVTPYQITYRYFSILLVIFTVICMPFWNATTDAYQKNDIAWIRNATKKLRLMTVGILICLIVMIALSDIVYAIWIDQQTVIDLKMSIMMAVYIFILIYSMRYSYFINGIGKLRLQLIFTTAAAVLFIPLAYLTTQWTHSIIWFMIVMCLVNIPGLIVNRIQFYKLINGKANGIWMK</sequence>
<dbReference type="InterPro" id="IPR050833">
    <property type="entry name" value="Poly_Biosynth_Transport"/>
</dbReference>
<feature type="transmembrane region" description="Helical" evidence="6">
    <location>
        <begin position="238"/>
        <end position="259"/>
    </location>
</feature>
<dbReference type="EMBL" id="FNCQ01000005">
    <property type="protein sequence ID" value="SDG55355.1"/>
    <property type="molecule type" value="Genomic_DNA"/>
</dbReference>